<name>A6I514_RAT</name>
<proteinExistence type="predicted"/>
<dbReference type="EMBL" id="CH473955">
    <property type="protein sequence ID" value="EDM10122.1"/>
    <property type="molecule type" value="Genomic_DNA"/>
</dbReference>
<gene>
    <name evidence="1" type="ORF">rCG_44361</name>
</gene>
<organism evidence="1 2">
    <name type="scientific">Rattus norvegicus</name>
    <name type="common">Rat</name>
    <dbReference type="NCBI Taxonomy" id="10116"/>
    <lineage>
        <taxon>Eukaryota</taxon>
        <taxon>Metazoa</taxon>
        <taxon>Chordata</taxon>
        <taxon>Craniata</taxon>
        <taxon>Vertebrata</taxon>
        <taxon>Euteleostomi</taxon>
        <taxon>Mammalia</taxon>
        <taxon>Eutheria</taxon>
        <taxon>Euarchontoglires</taxon>
        <taxon>Glires</taxon>
        <taxon>Rodentia</taxon>
        <taxon>Myomorpha</taxon>
        <taxon>Muroidea</taxon>
        <taxon>Muridae</taxon>
        <taxon>Murinae</taxon>
        <taxon>Rattus</taxon>
    </lineage>
</organism>
<dbReference type="AlphaFoldDB" id="A6I514"/>
<evidence type="ECO:0000313" key="1">
    <source>
        <dbReference type="EMBL" id="EDM10122.1"/>
    </source>
</evidence>
<protein>
    <submittedName>
        <fullName evidence="1">RCG44361</fullName>
    </submittedName>
</protein>
<accession>A6I514</accession>
<evidence type="ECO:0000313" key="2">
    <source>
        <dbReference type="Proteomes" id="UP000234681"/>
    </source>
</evidence>
<dbReference type="Proteomes" id="UP000234681">
    <property type="component" value="Chromosome 2"/>
</dbReference>
<reference evidence="2" key="1">
    <citation type="submission" date="2005-09" db="EMBL/GenBank/DDBJ databases">
        <authorList>
            <person name="Mural R.J."/>
            <person name="Li P.W."/>
            <person name="Adams M.D."/>
            <person name="Amanatides P.G."/>
            <person name="Baden-Tillson H."/>
            <person name="Barnstead M."/>
            <person name="Chin S.H."/>
            <person name="Dew I."/>
            <person name="Evans C.A."/>
            <person name="Ferriera S."/>
            <person name="Flanigan M."/>
            <person name="Fosler C."/>
            <person name="Glodek A."/>
            <person name="Gu Z."/>
            <person name="Holt R.A."/>
            <person name="Jennings D."/>
            <person name="Kraft C.L."/>
            <person name="Lu F."/>
            <person name="Nguyen T."/>
            <person name="Nusskern D.R."/>
            <person name="Pfannkoch C.M."/>
            <person name="Sitter C."/>
            <person name="Sutton G.G."/>
            <person name="Venter J.C."/>
            <person name="Wang Z."/>
            <person name="Woodage T."/>
            <person name="Zheng X.H."/>
            <person name="Zhong F."/>
        </authorList>
    </citation>
    <scope>NUCLEOTIDE SEQUENCE [LARGE SCALE GENOMIC DNA]</scope>
    <source>
        <strain>BN</strain>
        <strain evidence="2">Sprague-Dawley</strain>
    </source>
</reference>
<sequence length="37" mass="4039">MMCLALQRLEGSGWGRYPGRAHAFRGEGEGGKNCGRE</sequence>